<evidence type="ECO:0000313" key="2">
    <source>
        <dbReference type="Proteomes" id="UP000186922"/>
    </source>
</evidence>
<proteinExistence type="predicted"/>
<sequence length="132" mass="14765">MFGVGGYPSENRRFYCLPSGMRSFQLGLSSFQLGISPDRIQSVQFASFPSTKFRSSTISQSTAVCMLSLRLFRLLNVLLGSALGNPVQKSCPTGCERMRRGLADCRNNDFSKWPEFSRKPMASIEQVNLRPN</sequence>
<dbReference type="AlphaFoldDB" id="A0A1D1VRT2"/>
<reference evidence="1 2" key="1">
    <citation type="journal article" date="2016" name="Nat. Commun.">
        <title>Extremotolerant tardigrade genome and improved radiotolerance of human cultured cells by tardigrade-unique protein.</title>
        <authorList>
            <person name="Hashimoto T."/>
            <person name="Horikawa D.D."/>
            <person name="Saito Y."/>
            <person name="Kuwahara H."/>
            <person name="Kozuka-Hata H."/>
            <person name="Shin-I T."/>
            <person name="Minakuchi Y."/>
            <person name="Ohishi K."/>
            <person name="Motoyama A."/>
            <person name="Aizu T."/>
            <person name="Enomoto A."/>
            <person name="Kondo K."/>
            <person name="Tanaka S."/>
            <person name="Hara Y."/>
            <person name="Koshikawa S."/>
            <person name="Sagara H."/>
            <person name="Miura T."/>
            <person name="Yokobori S."/>
            <person name="Miyagawa K."/>
            <person name="Suzuki Y."/>
            <person name="Kubo T."/>
            <person name="Oyama M."/>
            <person name="Kohara Y."/>
            <person name="Fujiyama A."/>
            <person name="Arakawa K."/>
            <person name="Katayama T."/>
            <person name="Toyoda A."/>
            <person name="Kunieda T."/>
        </authorList>
    </citation>
    <scope>NUCLEOTIDE SEQUENCE [LARGE SCALE GENOMIC DNA]</scope>
    <source>
        <strain evidence="1 2">YOKOZUNA-1</strain>
    </source>
</reference>
<protein>
    <submittedName>
        <fullName evidence="1">Uncharacterized protein</fullName>
    </submittedName>
</protein>
<accession>A0A1D1VRT2</accession>
<evidence type="ECO:0000313" key="1">
    <source>
        <dbReference type="EMBL" id="GAV01259.1"/>
    </source>
</evidence>
<dbReference type="Proteomes" id="UP000186922">
    <property type="component" value="Unassembled WGS sequence"/>
</dbReference>
<keyword evidence="2" id="KW-1185">Reference proteome</keyword>
<gene>
    <name evidence="1" type="primary">RvY_11998-1</name>
    <name evidence="1" type="synonym">RvY_11998.1</name>
    <name evidence="1" type="ORF">RvY_11998</name>
</gene>
<comment type="caution">
    <text evidence="1">The sequence shown here is derived from an EMBL/GenBank/DDBJ whole genome shotgun (WGS) entry which is preliminary data.</text>
</comment>
<organism evidence="1 2">
    <name type="scientific">Ramazzottius varieornatus</name>
    <name type="common">Water bear</name>
    <name type="synonym">Tardigrade</name>
    <dbReference type="NCBI Taxonomy" id="947166"/>
    <lineage>
        <taxon>Eukaryota</taxon>
        <taxon>Metazoa</taxon>
        <taxon>Ecdysozoa</taxon>
        <taxon>Tardigrada</taxon>
        <taxon>Eutardigrada</taxon>
        <taxon>Parachela</taxon>
        <taxon>Hypsibioidea</taxon>
        <taxon>Ramazzottiidae</taxon>
        <taxon>Ramazzottius</taxon>
    </lineage>
</organism>
<name>A0A1D1VRT2_RAMVA</name>
<dbReference type="EMBL" id="BDGG01000007">
    <property type="protein sequence ID" value="GAV01259.1"/>
    <property type="molecule type" value="Genomic_DNA"/>
</dbReference>